<dbReference type="GO" id="GO:0030488">
    <property type="term" value="P:tRNA methylation"/>
    <property type="evidence" value="ECO:0007669"/>
    <property type="project" value="TreeGrafter"/>
</dbReference>
<dbReference type="Pfam" id="PF03966">
    <property type="entry name" value="Trm112p"/>
    <property type="match status" value="1"/>
</dbReference>
<protein>
    <recommendedName>
        <fullName evidence="4">Trm112p-domain-containing protein</fullName>
    </recommendedName>
</protein>
<dbReference type="SUPFAM" id="SSF158997">
    <property type="entry name" value="Trm112p-like"/>
    <property type="match status" value="1"/>
</dbReference>
<dbReference type="OrthoDB" id="2187549at2759"/>
<dbReference type="RefSeq" id="XP_021867930.1">
    <property type="nucleotide sequence ID" value="XM_022017173.1"/>
</dbReference>
<dbReference type="InterPro" id="IPR039127">
    <property type="entry name" value="Trm112"/>
</dbReference>
<dbReference type="PANTHER" id="PTHR12773:SF0">
    <property type="entry name" value="MULTIFUNCTIONAL METHYLTRANSFERASE SUBUNIT TRM112-LIKE PROTEIN"/>
    <property type="match status" value="1"/>
</dbReference>
<proteinExistence type="inferred from homology"/>
<dbReference type="InterPro" id="IPR005651">
    <property type="entry name" value="Trm112-like"/>
</dbReference>
<dbReference type="FunCoup" id="A0A1Y1U6F7">
    <property type="interactions" value="453"/>
</dbReference>
<dbReference type="AlphaFoldDB" id="A0A1Y1U6F7"/>
<dbReference type="GO" id="GO:0046982">
    <property type="term" value="F:protein heterodimerization activity"/>
    <property type="evidence" value="ECO:0007669"/>
    <property type="project" value="InterPro"/>
</dbReference>
<dbReference type="GO" id="GO:0070476">
    <property type="term" value="P:rRNA (guanine-N7)-methylation"/>
    <property type="evidence" value="ECO:0007669"/>
    <property type="project" value="TreeGrafter"/>
</dbReference>
<evidence type="ECO:0000256" key="1">
    <source>
        <dbReference type="ARBA" id="ARBA00007980"/>
    </source>
</evidence>
<dbReference type="InParanoid" id="A0A1Y1U6F7"/>
<name>A0A1Y1U6F7_9TREE</name>
<evidence type="ECO:0000313" key="3">
    <source>
        <dbReference type="Proteomes" id="UP000193218"/>
    </source>
</evidence>
<organism evidence="2 3">
    <name type="scientific">Kockovaella imperatae</name>
    <dbReference type="NCBI Taxonomy" id="4999"/>
    <lineage>
        <taxon>Eukaryota</taxon>
        <taxon>Fungi</taxon>
        <taxon>Dikarya</taxon>
        <taxon>Basidiomycota</taxon>
        <taxon>Agaricomycotina</taxon>
        <taxon>Tremellomycetes</taxon>
        <taxon>Tremellales</taxon>
        <taxon>Cuniculitremaceae</taxon>
        <taxon>Kockovaella</taxon>
    </lineage>
</organism>
<gene>
    <name evidence="2" type="ORF">BD324DRAFT_638926</name>
</gene>
<dbReference type="STRING" id="4999.A0A1Y1U6F7"/>
<feature type="non-terminal residue" evidence="2">
    <location>
        <position position="1"/>
    </location>
</feature>
<evidence type="ECO:0008006" key="4">
    <source>
        <dbReference type="Google" id="ProtNLM"/>
    </source>
</evidence>
<dbReference type="Gene3D" id="2.20.25.10">
    <property type="match status" value="1"/>
</dbReference>
<dbReference type="GeneID" id="33558982"/>
<dbReference type="Proteomes" id="UP000193218">
    <property type="component" value="Unassembled WGS sequence"/>
</dbReference>
<dbReference type="EMBL" id="NBSH01000018">
    <property type="protein sequence ID" value="ORX33620.1"/>
    <property type="molecule type" value="Genomic_DNA"/>
</dbReference>
<reference evidence="2 3" key="1">
    <citation type="submission" date="2017-03" db="EMBL/GenBank/DDBJ databases">
        <title>Widespread Adenine N6-methylation of Active Genes in Fungi.</title>
        <authorList>
            <consortium name="DOE Joint Genome Institute"/>
            <person name="Mondo S.J."/>
            <person name="Dannebaum R.O."/>
            <person name="Kuo R.C."/>
            <person name="Louie K.B."/>
            <person name="Bewick A.J."/>
            <person name="Labutti K."/>
            <person name="Haridas S."/>
            <person name="Kuo A."/>
            <person name="Salamov A."/>
            <person name="Ahrendt S.R."/>
            <person name="Lau R."/>
            <person name="Bowen B.P."/>
            <person name="Lipzen A."/>
            <person name="Sullivan W."/>
            <person name="Andreopoulos W.B."/>
            <person name="Clum A."/>
            <person name="Lindquist E."/>
            <person name="Daum C."/>
            <person name="Northen T.R."/>
            <person name="Ramamoorthy G."/>
            <person name="Schmitz R.J."/>
            <person name="Gryganskyi A."/>
            <person name="Culley D."/>
            <person name="Magnuson J."/>
            <person name="James T.Y."/>
            <person name="O'Malley M.A."/>
            <person name="Stajich J.E."/>
            <person name="Spatafora J.W."/>
            <person name="Visel A."/>
            <person name="Grigoriev I.V."/>
        </authorList>
    </citation>
    <scope>NUCLEOTIDE SEQUENCE [LARGE SCALE GENOMIC DNA]</scope>
    <source>
        <strain evidence="2 3">NRRL Y-17943</strain>
    </source>
</reference>
<sequence>LHRSLLTNVENCNKDNFPLVFSDVELVIRETPENLDFIERFIPKLEWNALVDTARSLGDTSLPEEQPEMLSEEFLKALHHVLMEMHVEEGKMICQGCGHIYPIANGIPNMVSPLRRILRLTLV</sequence>
<accession>A0A1Y1U6F7</accession>
<comment type="caution">
    <text evidence="2">The sequence shown here is derived from an EMBL/GenBank/DDBJ whole genome shotgun (WGS) entry which is preliminary data.</text>
</comment>
<dbReference type="PANTHER" id="PTHR12773">
    <property type="entry name" value="UPF0315 PROTEIN-RELATED"/>
    <property type="match status" value="1"/>
</dbReference>
<evidence type="ECO:0000313" key="2">
    <source>
        <dbReference type="EMBL" id="ORX33620.1"/>
    </source>
</evidence>
<keyword evidence="3" id="KW-1185">Reference proteome</keyword>
<comment type="similarity">
    <text evidence="1">Belongs to the TRM112 family.</text>
</comment>